<feature type="non-terminal residue" evidence="2">
    <location>
        <position position="1"/>
    </location>
</feature>
<gene>
    <name evidence="2" type="ORF">HLB09_15025</name>
</gene>
<evidence type="ECO:0000313" key="3">
    <source>
        <dbReference type="Proteomes" id="UP000555552"/>
    </source>
</evidence>
<protein>
    <submittedName>
        <fullName evidence="2">Uncharacterized protein</fullName>
    </submittedName>
</protein>
<evidence type="ECO:0000313" key="2">
    <source>
        <dbReference type="EMBL" id="NNH24375.1"/>
    </source>
</evidence>
<proteinExistence type="predicted"/>
<dbReference type="AlphaFoldDB" id="A0A849BS52"/>
<dbReference type="Proteomes" id="UP000555552">
    <property type="component" value="Unassembled WGS sequence"/>
</dbReference>
<dbReference type="EMBL" id="JABEMA010000336">
    <property type="protein sequence ID" value="NNH24375.1"/>
    <property type="molecule type" value="Genomic_DNA"/>
</dbReference>
<keyword evidence="3" id="KW-1185">Reference proteome</keyword>
<name>A0A849BS52_9ACTN</name>
<accession>A0A849BS52</accession>
<organism evidence="2 3">
    <name type="scientific">Pseudokineococcus marinus</name>
    <dbReference type="NCBI Taxonomy" id="351215"/>
    <lineage>
        <taxon>Bacteria</taxon>
        <taxon>Bacillati</taxon>
        <taxon>Actinomycetota</taxon>
        <taxon>Actinomycetes</taxon>
        <taxon>Kineosporiales</taxon>
        <taxon>Kineosporiaceae</taxon>
        <taxon>Pseudokineococcus</taxon>
    </lineage>
</organism>
<reference evidence="2 3" key="1">
    <citation type="submission" date="2020-05" db="EMBL/GenBank/DDBJ databases">
        <title>MicrobeNet Type strains.</title>
        <authorList>
            <person name="Nicholson A.C."/>
        </authorList>
    </citation>
    <scope>NUCLEOTIDE SEQUENCE [LARGE SCALE GENOMIC DNA]</scope>
    <source>
        <strain evidence="2 3">JCM 14547</strain>
    </source>
</reference>
<sequence>LGLVLGGCAGLGTGALGGVLLAGGAGGGGGALGDVLERVTGGAGERSVAEALPDELPRLRALVADERGLDWEHEVPVRALDADAFAAALDGEEQGDAPSSGGARPDEGLEDDWPAGLDDPGDGRAETYAALGLTPSAATYEEAWSAGDADVLGFYDPEVDEVVLRGTRWSPLVEETLVHELVHALDAQHVDLDAALDADLSPEAVSAHAAVVEGDAERVAWAWYDGLDDDQLDAYDEAWERSWDEEASPDGEADGGADDRTYDALADALALFPYDYGYVAVDAVADAQGPGAVTTLLREPLTTTEQVLAAQGVPGASPGLAPGAEVPAPAAPEGAEVLGTGTLGLFPLSLLPLVADAEDEGYYLEDDVVTTAWAGDAWTTWVDPADDARACTAVLVRLDDARGRDDLAEDLAAWVEDARDVGAALAPVGETDLELRGCGDR</sequence>
<comment type="caution">
    <text evidence="2">The sequence shown here is derived from an EMBL/GenBank/DDBJ whole genome shotgun (WGS) entry which is preliminary data.</text>
</comment>
<dbReference type="RefSeq" id="WP_212771163.1">
    <property type="nucleotide sequence ID" value="NZ_JABEMA010000336.1"/>
</dbReference>
<feature type="region of interest" description="Disordered" evidence="1">
    <location>
        <begin position="92"/>
        <end position="125"/>
    </location>
</feature>
<evidence type="ECO:0000256" key="1">
    <source>
        <dbReference type="SAM" id="MobiDB-lite"/>
    </source>
</evidence>